<dbReference type="InterPro" id="IPR021327">
    <property type="entry name" value="DUF2934"/>
</dbReference>
<sequence length="77" mass="8445">MTDISEDDIRIRAYALWEADGCPEGSHEAHWQQALRELTEEAEAAAAPQKAAKTSKLSVVKNDAVIEPVAKKRSKIA</sequence>
<comment type="caution">
    <text evidence="1">The sequence shown here is derived from an EMBL/GenBank/DDBJ whole genome shotgun (WGS) entry which is preliminary data.</text>
</comment>
<organism evidence="1 2">
    <name type="scientific">Rhizobium herbae</name>
    <dbReference type="NCBI Taxonomy" id="508661"/>
    <lineage>
        <taxon>Bacteria</taxon>
        <taxon>Pseudomonadati</taxon>
        <taxon>Pseudomonadota</taxon>
        <taxon>Alphaproteobacteria</taxon>
        <taxon>Hyphomicrobiales</taxon>
        <taxon>Rhizobiaceae</taxon>
        <taxon>Rhizobium/Agrobacterium group</taxon>
        <taxon>Rhizobium</taxon>
    </lineage>
</organism>
<evidence type="ECO:0008006" key="3">
    <source>
        <dbReference type="Google" id="ProtNLM"/>
    </source>
</evidence>
<protein>
    <recommendedName>
        <fullName evidence="3">DUF2934 domain-containing protein</fullName>
    </recommendedName>
</protein>
<evidence type="ECO:0000313" key="2">
    <source>
        <dbReference type="Proteomes" id="UP000823786"/>
    </source>
</evidence>
<dbReference type="Pfam" id="PF11154">
    <property type="entry name" value="DUF2934"/>
    <property type="match status" value="1"/>
</dbReference>
<keyword evidence="2" id="KW-1185">Reference proteome</keyword>
<proteinExistence type="predicted"/>
<dbReference type="EMBL" id="JAGGJV010000007">
    <property type="protein sequence ID" value="MBP1860552.1"/>
    <property type="molecule type" value="Genomic_DNA"/>
</dbReference>
<dbReference type="RefSeq" id="WP_209854542.1">
    <property type="nucleotide sequence ID" value="NZ_JAGGJV010000007.1"/>
</dbReference>
<gene>
    <name evidence="1" type="ORF">J2Z75_004073</name>
</gene>
<accession>A0ABS4ERI2</accession>
<name>A0ABS4ERI2_9HYPH</name>
<reference evidence="1 2" key="1">
    <citation type="submission" date="2021-03" db="EMBL/GenBank/DDBJ databases">
        <title>Genomic Encyclopedia of Type Strains, Phase IV (KMG-IV): sequencing the most valuable type-strain genomes for metagenomic binning, comparative biology and taxonomic classification.</title>
        <authorList>
            <person name="Goeker M."/>
        </authorList>
    </citation>
    <scope>NUCLEOTIDE SEQUENCE [LARGE SCALE GENOMIC DNA]</scope>
    <source>
        <strain evidence="1 2">DSM 26427</strain>
    </source>
</reference>
<evidence type="ECO:0000313" key="1">
    <source>
        <dbReference type="EMBL" id="MBP1860552.1"/>
    </source>
</evidence>
<dbReference type="Proteomes" id="UP000823786">
    <property type="component" value="Unassembled WGS sequence"/>
</dbReference>